<reference evidence="2" key="1">
    <citation type="journal article" date="2019" name="Int. J. Syst. Evol. Microbiol.">
        <title>The Global Catalogue of Microorganisms (GCM) 10K type strain sequencing project: providing services to taxonomists for standard genome sequencing and annotation.</title>
        <authorList>
            <consortium name="The Broad Institute Genomics Platform"/>
            <consortium name="The Broad Institute Genome Sequencing Center for Infectious Disease"/>
            <person name="Wu L."/>
            <person name="Ma J."/>
        </authorList>
    </citation>
    <scope>NUCLEOTIDE SEQUENCE [LARGE SCALE GENOMIC DNA]</scope>
    <source>
        <strain evidence="2">JCM 11882</strain>
    </source>
</reference>
<accession>A0ABV9PQQ6</accession>
<dbReference type="Proteomes" id="UP001595836">
    <property type="component" value="Unassembled WGS sequence"/>
</dbReference>
<evidence type="ECO:0000313" key="1">
    <source>
        <dbReference type="EMBL" id="MFC4755427.1"/>
    </source>
</evidence>
<proteinExistence type="predicted"/>
<gene>
    <name evidence="1" type="ORF">ACFO7U_11655</name>
</gene>
<keyword evidence="2" id="KW-1185">Reference proteome</keyword>
<evidence type="ECO:0008006" key="3">
    <source>
        <dbReference type="Google" id="ProtNLM"/>
    </source>
</evidence>
<name>A0ABV9PQQ6_9ACTN</name>
<dbReference type="RefSeq" id="WP_344988006.1">
    <property type="nucleotide sequence ID" value="NZ_BAABCD010000004.1"/>
</dbReference>
<organism evidence="1 2">
    <name type="scientific">Dietzia aurantiaca</name>
    <dbReference type="NCBI Taxonomy" id="983873"/>
    <lineage>
        <taxon>Bacteria</taxon>
        <taxon>Bacillati</taxon>
        <taxon>Actinomycetota</taxon>
        <taxon>Actinomycetes</taxon>
        <taxon>Mycobacteriales</taxon>
        <taxon>Dietziaceae</taxon>
        <taxon>Dietzia</taxon>
    </lineage>
</organism>
<comment type="caution">
    <text evidence="1">The sequence shown here is derived from an EMBL/GenBank/DDBJ whole genome shotgun (WGS) entry which is preliminary data.</text>
</comment>
<sequence>MYKAGRVTASEDFSLIPDAFGVPYTYWTVGSVDPDRYRDALSRGAVGREIPANHSPRFAPLEVPTLLTATHAQVVAALAYLGTEPPAVAVRPNGGSEQT</sequence>
<dbReference type="EMBL" id="JBHSHP010000042">
    <property type="protein sequence ID" value="MFC4755427.1"/>
    <property type="molecule type" value="Genomic_DNA"/>
</dbReference>
<protein>
    <recommendedName>
        <fullName evidence="3">Amidohydrolase</fullName>
    </recommendedName>
</protein>
<dbReference type="Gene3D" id="3.40.630.10">
    <property type="entry name" value="Zn peptidases"/>
    <property type="match status" value="1"/>
</dbReference>
<evidence type="ECO:0000313" key="2">
    <source>
        <dbReference type="Proteomes" id="UP001595836"/>
    </source>
</evidence>